<dbReference type="InterPro" id="IPR027463">
    <property type="entry name" value="AcrB_DN_DC_subdom"/>
</dbReference>
<evidence type="ECO:0000256" key="4">
    <source>
        <dbReference type="ARBA" id="ARBA00022519"/>
    </source>
</evidence>
<gene>
    <name evidence="9" type="ORF">DI564_08670</name>
</gene>
<evidence type="ECO:0000256" key="8">
    <source>
        <dbReference type="SAM" id="Phobius"/>
    </source>
</evidence>
<feature type="transmembrane region" description="Helical" evidence="8">
    <location>
        <begin position="911"/>
        <end position="936"/>
    </location>
</feature>
<dbReference type="AlphaFoldDB" id="A0A2W5KIW1"/>
<protein>
    <submittedName>
        <fullName evidence="9">Multidrug efflux protein</fullName>
    </submittedName>
</protein>
<dbReference type="Gene3D" id="3.30.2090.10">
    <property type="entry name" value="Multidrug efflux transporter AcrB TolC docking domain, DN and DC subdomains"/>
    <property type="match status" value="2"/>
</dbReference>
<evidence type="ECO:0000256" key="2">
    <source>
        <dbReference type="ARBA" id="ARBA00022448"/>
    </source>
</evidence>
<dbReference type="SUPFAM" id="SSF82866">
    <property type="entry name" value="Multidrug efflux transporter AcrB transmembrane domain"/>
    <property type="match status" value="2"/>
</dbReference>
<keyword evidence="7 8" id="KW-0472">Membrane</keyword>
<dbReference type="Gene3D" id="1.20.1640.10">
    <property type="entry name" value="Multidrug efflux transporter AcrB transmembrane domain"/>
    <property type="match status" value="2"/>
</dbReference>
<dbReference type="GO" id="GO:0042910">
    <property type="term" value="F:xenobiotic transmembrane transporter activity"/>
    <property type="evidence" value="ECO:0007669"/>
    <property type="project" value="TreeGrafter"/>
</dbReference>
<sequence>MKFTDIFIHKPVLAIVVSLLILVLGIRSATDLTVRQYPKTENAVVTVTTTYYGADSATVAGFITQPLEAAIAQAQGIDYLSSSSVTGASTITATLQLNYDSNRALTEIQTQISSVTNQLPPQAQQPVITVQVGETIASMYMGFYSDTLPANNITDYVVRVVKPKLDSIDGVQTAELIGGRQFALRAWIDPVRLAAHGVTASDVYAALSANNYLAAVGATKGQTVTVALTAATDLHTVEEFRRLVVKQKDGALVRLEDVANVVLGAEEYDSAVAFDGKQSVFLGIKTSPDANVLDVIERVRNAFPEIQAQLPTGITGQIAYDATNFINTSIDEVVKTLIEALVIVTLVIFLFMGSFRAVLIPVIAMPLSLIGAFFVMLLLGYTINLITLLALVLAIGLVVDDAIIVVENIDRHIKEEGKTPFQAALVAARELTGPIIAMTIVLVAVYVPIGFQGGLTGALFTEFAFTLAGAVTVSAVVALALSPMLGSRFLKSEHGGNRFVNFIDRQFERLHHGYQRRLHGTLDTWVVPVVMGLLLLGGTAYLFTHSKSELAPEEDQGIVLGMGMAAPNASPTQVREYLQQMHEITKTVPEVQQTFQFTGFSGPNSVFTGAQLIPWSERTRNANAIQQDLQQKWAGMAGTNTVAFQFPSLPGAQGMPVEVVMSTTEPFENLYEVAQTVLDRVQKSGMFWFADMNLKIDKPQSTVEIDRDLVASMGMTQQDVGSALGAALGGGYVNYFSIAGRSYKVIPQVLQADRLNPDQVLDYYIRTPTGSVVPASTVATIKNEVVPQSLTRFQQLNSVTIQGVPAVAQGEAIAFVRDTIREVAPAGYNVDYSGQARQYVNETGGFALTLLFAVIIVYLALAAQFNSLRDPIVILISVPMALFGALIFINLLPGFVGMGAISTRWATSLNIYTQVGLVTLMGLISKHGILIVEFANELQRAGKTKREAIEQAAATRLRPILMTTAAMVLGVIPLVIASGAGAAGRFNMGLVITTGLTIGTLFTLFVVPAFYMLLAQDHHGEAAKRAAAGDPALPAQPGVA</sequence>
<dbReference type="Gene3D" id="3.30.70.1430">
    <property type="entry name" value="Multidrug efflux transporter AcrB pore domain"/>
    <property type="match status" value="2"/>
</dbReference>
<keyword evidence="3" id="KW-1003">Cell membrane</keyword>
<dbReference type="FunFam" id="1.20.1640.10:FF:000001">
    <property type="entry name" value="Efflux pump membrane transporter"/>
    <property type="match status" value="1"/>
</dbReference>
<feature type="transmembrane region" description="Helical" evidence="8">
    <location>
        <begin position="427"/>
        <end position="451"/>
    </location>
</feature>
<dbReference type="Pfam" id="PF00873">
    <property type="entry name" value="ACR_tran"/>
    <property type="match status" value="1"/>
</dbReference>
<accession>A0A2W5KIW1</accession>
<feature type="transmembrane region" description="Helical" evidence="8">
    <location>
        <begin position="957"/>
        <end position="976"/>
    </location>
</feature>
<keyword evidence="4" id="KW-0997">Cell inner membrane</keyword>
<feature type="transmembrane region" description="Helical" evidence="8">
    <location>
        <begin position="988"/>
        <end position="1014"/>
    </location>
</feature>
<evidence type="ECO:0000256" key="7">
    <source>
        <dbReference type="ARBA" id="ARBA00023136"/>
    </source>
</evidence>
<feature type="transmembrane region" description="Helical" evidence="8">
    <location>
        <begin position="872"/>
        <end position="891"/>
    </location>
</feature>
<proteinExistence type="predicted"/>
<dbReference type="GO" id="GO:0005886">
    <property type="term" value="C:plasma membrane"/>
    <property type="evidence" value="ECO:0007669"/>
    <property type="project" value="UniProtKB-SubCell"/>
</dbReference>
<dbReference type="PANTHER" id="PTHR32063:SF14">
    <property type="entry name" value="BLL4319 PROTEIN"/>
    <property type="match status" value="1"/>
</dbReference>
<feature type="transmembrane region" description="Helical" evidence="8">
    <location>
        <begin position="845"/>
        <end position="865"/>
    </location>
</feature>
<evidence type="ECO:0000313" key="9">
    <source>
        <dbReference type="EMBL" id="PZQ15398.1"/>
    </source>
</evidence>
<dbReference type="Gene3D" id="3.30.70.1320">
    <property type="entry name" value="Multidrug efflux transporter AcrB pore domain like"/>
    <property type="match status" value="1"/>
</dbReference>
<dbReference type="SUPFAM" id="SSF82693">
    <property type="entry name" value="Multidrug efflux transporter AcrB pore domain, PN1, PN2, PC1 and PC2 subdomains"/>
    <property type="match status" value="3"/>
</dbReference>
<keyword evidence="6 8" id="KW-1133">Transmembrane helix</keyword>
<dbReference type="Gene3D" id="3.30.70.1440">
    <property type="entry name" value="Multidrug efflux transporter AcrB pore domain"/>
    <property type="match status" value="1"/>
</dbReference>
<feature type="transmembrane region" description="Helical" evidence="8">
    <location>
        <begin position="385"/>
        <end position="406"/>
    </location>
</feature>
<keyword evidence="5 8" id="KW-0812">Transmembrane</keyword>
<dbReference type="PANTHER" id="PTHR32063">
    <property type="match status" value="1"/>
</dbReference>
<reference evidence="9 10" key="1">
    <citation type="submission" date="2017-08" db="EMBL/GenBank/DDBJ databases">
        <title>Infants hospitalized years apart are colonized by the same room-sourced microbial strains.</title>
        <authorList>
            <person name="Brooks B."/>
            <person name="Olm M.R."/>
            <person name="Firek B.A."/>
            <person name="Baker R."/>
            <person name="Thomas B.C."/>
            <person name="Morowitz M.J."/>
            <person name="Banfield J.F."/>
        </authorList>
    </citation>
    <scope>NUCLEOTIDE SEQUENCE [LARGE SCALE GENOMIC DNA]</scope>
    <source>
        <strain evidence="9">S2_005_003_R2_42</strain>
    </source>
</reference>
<organism evidence="9 10">
    <name type="scientific">Rhodanobacter denitrificans</name>
    <dbReference type="NCBI Taxonomy" id="666685"/>
    <lineage>
        <taxon>Bacteria</taxon>
        <taxon>Pseudomonadati</taxon>
        <taxon>Pseudomonadota</taxon>
        <taxon>Gammaproteobacteria</taxon>
        <taxon>Lysobacterales</taxon>
        <taxon>Rhodanobacteraceae</taxon>
        <taxon>Rhodanobacter</taxon>
    </lineage>
</organism>
<dbReference type="InterPro" id="IPR001036">
    <property type="entry name" value="Acrflvin-R"/>
</dbReference>
<comment type="subcellular location">
    <subcellularLocation>
        <location evidence="1">Cell inner membrane</location>
        <topology evidence="1">Multi-pass membrane protein</topology>
    </subcellularLocation>
</comment>
<dbReference type="Proteomes" id="UP000249046">
    <property type="component" value="Unassembled WGS sequence"/>
</dbReference>
<dbReference type="EMBL" id="QFPO01000006">
    <property type="protein sequence ID" value="PZQ15398.1"/>
    <property type="molecule type" value="Genomic_DNA"/>
</dbReference>
<evidence type="ECO:0000313" key="10">
    <source>
        <dbReference type="Proteomes" id="UP000249046"/>
    </source>
</evidence>
<evidence type="ECO:0000256" key="5">
    <source>
        <dbReference type="ARBA" id="ARBA00022692"/>
    </source>
</evidence>
<dbReference type="SUPFAM" id="SSF82714">
    <property type="entry name" value="Multidrug efflux transporter AcrB TolC docking domain, DN and DC subdomains"/>
    <property type="match status" value="2"/>
</dbReference>
<evidence type="ECO:0000256" key="1">
    <source>
        <dbReference type="ARBA" id="ARBA00004429"/>
    </source>
</evidence>
<feature type="transmembrane region" description="Helical" evidence="8">
    <location>
        <begin position="463"/>
        <end position="481"/>
    </location>
</feature>
<keyword evidence="2" id="KW-0813">Transport</keyword>
<name>A0A2W5KIW1_9GAMM</name>
<dbReference type="PRINTS" id="PR00702">
    <property type="entry name" value="ACRIFLAVINRP"/>
</dbReference>
<feature type="transmembrane region" description="Helical" evidence="8">
    <location>
        <begin position="333"/>
        <end position="351"/>
    </location>
</feature>
<comment type="caution">
    <text evidence="9">The sequence shown here is derived from an EMBL/GenBank/DDBJ whole genome shotgun (WGS) entry which is preliminary data.</text>
</comment>
<evidence type="ECO:0000256" key="3">
    <source>
        <dbReference type="ARBA" id="ARBA00022475"/>
    </source>
</evidence>
<feature type="transmembrane region" description="Helical" evidence="8">
    <location>
        <begin position="358"/>
        <end position="379"/>
    </location>
</feature>
<evidence type="ECO:0000256" key="6">
    <source>
        <dbReference type="ARBA" id="ARBA00022989"/>
    </source>
</evidence>
<feature type="transmembrane region" description="Helical" evidence="8">
    <location>
        <begin position="525"/>
        <end position="543"/>
    </location>
</feature>